<proteinExistence type="inferred from homology"/>
<dbReference type="NCBIfam" id="TIGR02937">
    <property type="entry name" value="sigma70-ECF"/>
    <property type="match status" value="1"/>
</dbReference>
<evidence type="ECO:0000256" key="4">
    <source>
        <dbReference type="ARBA" id="ARBA00023163"/>
    </source>
</evidence>
<sequence length="228" mass="26066">MRKSGVATFFKKPVIFLQGSSAECTCYSGEADLALDEVVGNGVNTSRKPIIQRQSSSDDAKRKSFLEFFESYKVELRSYVGALVLSVPDGDDVFQDLALALWEHFDEFEPGTSFLAWAKAFALNKSRAYWNRRKRRREGALSPEVINLLNQAHKGTAEFLELKRESIRECMDRLSQPERQFVYEFYESGTPITVLARRMKRNVGALYSKLSRLRDRLRECAEGQINAN</sequence>
<protein>
    <submittedName>
        <fullName evidence="6">RNA polymerase sigma factor</fullName>
    </submittedName>
</protein>
<gene>
    <name evidence="6" type="ORF">V22_10620</name>
</gene>
<dbReference type="InterPro" id="IPR007627">
    <property type="entry name" value="RNA_pol_sigma70_r2"/>
</dbReference>
<evidence type="ECO:0000256" key="3">
    <source>
        <dbReference type="ARBA" id="ARBA00023082"/>
    </source>
</evidence>
<dbReference type="InterPro" id="IPR014284">
    <property type="entry name" value="RNA_pol_sigma-70_dom"/>
</dbReference>
<dbReference type="InterPro" id="IPR013324">
    <property type="entry name" value="RNA_pol_sigma_r3/r4-like"/>
</dbReference>
<dbReference type="Proteomes" id="UP000319976">
    <property type="component" value="Chromosome"/>
</dbReference>
<dbReference type="RefSeq" id="WP_145260461.1">
    <property type="nucleotide sequence ID" value="NZ_CP036316.1"/>
</dbReference>
<keyword evidence="7" id="KW-1185">Reference proteome</keyword>
<dbReference type="PANTHER" id="PTHR43133:SF51">
    <property type="entry name" value="RNA POLYMERASE SIGMA FACTOR"/>
    <property type="match status" value="1"/>
</dbReference>
<dbReference type="SUPFAM" id="SSF88946">
    <property type="entry name" value="Sigma2 domain of RNA polymerase sigma factors"/>
    <property type="match status" value="1"/>
</dbReference>
<evidence type="ECO:0000256" key="1">
    <source>
        <dbReference type="ARBA" id="ARBA00010641"/>
    </source>
</evidence>
<keyword evidence="4" id="KW-0804">Transcription</keyword>
<dbReference type="InterPro" id="IPR039425">
    <property type="entry name" value="RNA_pol_sigma-70-like"/>
</dbReference>
<accession>A0A517T632</accession>
<dbReference type="Pfam" id="PF04542">
    <property type="entry name" value="Sigma70_r2"/>
    <property type="match status" value="1"/>
</dbReference>
<dbReference type="EMBL" id="CP036316">
    <property type="protein sequence ID" value="QDT63837.1"/>
    <property type="molecule type" value="Genomic_DNA"/>
</dbReference>
<dbReference type="OrthoDB" id="6383365at2"/>
<dbReference type="GO" id="GO:0006352">
    <property type="term" value="P:DNA-templated transcription initiation"/>
    <property type="evidence" value="ECO:0007669"/>
    <property type="project" value="InterPro"/>
</dbReference>
<dbReference type="InterPro" id="IPR036388">
    <property type="entry name" value="WH-like_DNA-bd_sf"/>
</dbReference>
<dbReference type="InterPro" id="IPR013325">
    <property type="entry name" value="RNA_pol_sigma_r2"/>
</dbReference>
<dbReference type="KEGG" id="chya:V22_10620"/>
<evidence type="ECO:0000313" key="7">
    <source>
        <dbReference type="Proteomes" id="UP000319976"/>
    </source>
</evidence>
<dbReference type="PANTHER" id="PTHR43133">
    <property type="entry name" value="RNA POLYMERASE ECF-TYPE SIGMA FACTO"/>
    <property type="match status" value="1"/>
</dbReference>
<evidence type="ECO:0000256" key="2">
    <source>
        <dbReference type="ARBA" id="ARBA00023015"/>
    </source>
</evidence>
<evidence type="ECO:0000259" key="5">
    <source>
        <dbReference type="Pfam" id="PF04542"/>
    </source>
</evidence>
<dbReference type="Gene3D" id="1.10.1740.10">
    <property type="match status" value="1"/>
</dbReference>
<feature type="domain" description="RNA polymerase sigma-70 region 2" evidence="5">
    <location>
        <begin position="69"/>
        <end position="136"/>
    </location>
</feature>
<keyword evidence="3" id="KW-0731">Sigma factor</keyword>
<evidence type="ECO:0000313" key="6">
    <source>
        <dbReference type="EMBL" id="QDT63837.1"/>
    </source>
</evidence>
<organism evidence="6 7">
    <name type="scientific">Calycomorphotria hydatis</name>
    <dbReference type="NCBI Taxonomy" id="2528027"/>
    <lineage>
        <taxon>Bacteria</taxon>
        <taxon>Pseudomonadati</taxon>
        <taxon>Planctomycetota</taxon>
        <taxon>Planctomycetia</taxon>
        <taxon>Planctomycetales</taxon>
        <taxon>Planctomycetaceae</taxon>
        <taxon>Calycomorphotria</taxon>
    </lineage>
</organism>
<comment type="similarity">
    <text evidence="1">Belongs to the sigma-70 factor family. ECF subfamily.</text>
</comment>
<dbReference type="NCBIfam" id="TIGR02989">
    <property type="entry name" value="Sig-70_gvs1"/>
    <property type="match status" value="1"/>
</dbReference>
<dbReference type="InterPro" id="IPR014331">
    <property type="entry name" value="RNA_pol_sigma70_ECF_RHOBA"/>
</dbReference>
<dbReference type="Gene3D" id="1.10.10.10">
    <property type="entry name" value="Winged helix-like DNA-binding domain superfamily/Winged helix DNA-binding domain"/>
    <property type="match status" value="1"/>
</dbReference>
<keyword evidence="2" id="KW-0805">Transcription regulation</keyword>
<reference evidence="6 7" key="1">
    <citation type="submission" date="2019-02" db="EMBL/GenBank/DDBJ databases">
        <title>Deep-cultivation of Planctomycetes and their phenomic and genomic characterization uncovers novel biology.</title>
        <authorList>
            <person name="Wiegand S."/>
            <person name="Jogler M."/>
            <person name="Boedeker C."/>
            <person name="Pinto D."/>
            <person name="Vollmers J."/>
            <person name="Rivas-Marin E."/>
            <person name="Kohn T."/>
            <person name="Peeters S.H."/>
            <person name="Heuer A."/>
            <person name="Rast P."/>
            <person name="Oberbeckmann S."/>
            <person name="Bunk B."/>
            <person name="Jeske O."/>
            <person name="Meyerdierks A."/>
            <person name="Storesund J.E."/>
            <person name="Kallscheuer N."/>
            <person name="Luecker S."/>
            <person name="Lage O.M."/>
            <person name="Pohl T."/>
            <person name="Merkel B.J."/>
            <person name="Hornburger P."/>
            <person name="Mueller R.-W."/>
            <person name="Bruemmer F."/>
            <person name="Labrenz M."/>
            <person name="Spormann A.M."/>
            <person name="Op den Camp H."/>
            <person name="Overmann J."/>
            <person name="Amann R."/>
            <person name="Jetten M.S.M."/>
            <person name="Mascher T."/>
            <person name="Medema M.H."/>
            <person name="Devos D.P."/>
            <person name="Kaster A.-K."/>
            <person name="Ovreas L."/>
            <person name="Rohde M."/>
            <person name="Galperin M.Y."/>
            <person name="Jogler C."/>
        </authorList>
    </citation>
    <scope>NUCLEOTIDE SEQUENCE [LARGE SCALE GENOMIC DNA]</scope>
    <source>
        <strain evidence="6 7">V22</strain>
    </source>
</reference>
<name>A0A517T632_9PLAN</name>
<dbReference type="GO" id="GO:0016987">
    <property type="term" value="F:sigma factor activity"/>
    <property type="evidence" value="ECO:0007669"/>
    <property type="project" value="UniProtKB-KW"/>
</dbReference>
<dbReference type="AlphaFoldDB" id="A0A517T632"/>
<dbReference type="SUPFAM" id="SSF88659">
    <property type="entry name" value="Sigma3 and sigma4 domains of RNA polymerase sigma factors"/>
    <property type="match status" value="1"/>
</dbReference>